<proteinExistence type="predicted"/>
<keyword evidence="1" id="KW-0472">Membrane</keyword>
<dbReference type="Proteomes" id="UP000275256">
    <property type="component" value="Unassembled WGS sequence"/>
</dbReference>
<name>A0A3M0GNB2_9ACTN</name>
<organism evidence="2 3">
    <name type="scientific">Tessaracoccus antarcticus</name>
    <dbReference type="NCBI Taxonomy" id="2479848"/>
    <lineage>
        <taxon>Bacteria</taxon>
        <taxon>Bacillati</taxon>
        <taxon>Actinomycetota</taxon>
        <taxon>Actinomycetes</taxon>
        <taxon>Propionibacteriales</taxon>
        <taxon>Propionibacteriaceae</taxon>
        <taxon>Tessaracoccus</taxon>
    </lineage>
</organism>
<feature type="transmembrane region" description="Helical" evidence="1">
    <location>
        <begin position="91"/>
        <end position="111"/>
    </location>
</feature>
<feature type="transmembrane region" description="Helical" evidence="1">
    <location>
        <begin position="143"/>
        <end position="163"/>
    </location>
</feature>
<evidence type="ECO:0000313" key="2">
    <source>
        <dbReference type="EMBL" id="RMB58776.1"/>
    </source>
</evidence>
<evidence type="ECO:0000256" key="1">
    <source>
        <dbReference type="SAM" id="Phobius"/>
    </source>
</evidence>
<feature type="transmembrane region" description="Helical" evidence="1">
    <location>
        <begin position="15"/>
        <end position="36"/>
    </location>
</feature>
<sequence>MPPWRRILPATRWRVLVFLVSCLAVGAAVGILWAVFASRPGYVVADDLGASLNERGIAEIFAADALFSVLLAAVGVGVGVAGWLVFHRWGWWVCLITVITAGLAGLVAWQVGLLVTPSNFAERLASAVSGDVVAVDLQLHAKAALLVAPFTAITPVMLLAAFWPESKDMAAIADTGMDEPEQA</sequence>
<evidence type="ECO:0000313" key="3">
    <source>
        <dbReference type="Proteomes" id="UP000275256"/>
    </source>
</evidence>
<reference evidence="2 3" key="1">
    <citation type="submission" date="2018-10" db="EMBL/GenBank/DDBJ databases">
        <title>Tessaracoccus antarcticuss sp. nov., isolated from sediment.</title>
        <authorList>
            <person name="Zhou L.Y."/>
            <person name="Du Z.J."/>
        </authorList>
    </citation>
    <scope>NUCLEOTIDE SEQUENCE [LARGE SCALE GENOMIC DNA]</scope>
    <source>
        <strain evidence="2 3">JDX10</strain>
    </source>
</reference>
<keyword evidence="3" id="KW-1185">Reference proteome</keyword>
<evidence type="ECO:0008006" key="4">
    <source>
        <dbReference type="Google" id="ProtNLM"/>
    </source>
</evidence>
<dbReference type="EMBL" id="REFW01000003">
    <property type="protein sequence ID" value="RMB58776.1"/>
    <property type="molecule type" value="Genomic_DNA"/>
</dbReference>
<feature type="transmembrane region" description="Helical" evidence="1">
    <location>
        <begin position="56"/>
        <end position="84"/>
    </location>
</feature>
<keyword evidence="1" id="KW-0812">Transmembrane</keyword>
<keyword evidence="1" id="KW-1133">Transmembrane helix</keyword>
<dbReference type="AlphaFoldDB" id="A0A3M0GNB2"/>
<accession>A0A3M0GNB2</accession>
<protein>
    <recommendedName>
        <fullName evidence="4">DUF2567 domain-containing protein</fullName>
    </recommendedName>
</protein>
<gene>
    <name evidence="2" type="ORF">EAX62_11640</name>
</gene>
<comment type="caution">
    <text evidence="2">The sequence shown here is derived from an EMBL/GenBank/DDBJ whole genome shotgun (WGS) entry which is preliminary data.</text>
</comment>